<evidence type="ECO:0000256" key="1">
    <source>
        <dbReference type="SAM" id="Phobius"/>
    </source>
</evidence>
<evidence type="ECO:0000313" key="3">
    <source>
        <dbReference type="Proteomes" id="UP000681317"/>
    </source>
</evidence>
<dbReference type="Proteomes" id="UP000681317">
    <property type="component" value="Chromosome"/>
</dbReference>
<feature type="transmembrane region" description="Helical" evidence="1">
    <location>
        <begin position="20"/>
        <end position="43"/>
    </location>
</feature>
<keyword evidence="1" id="KW-1133">Transmembrane helix</keyword>
<dbReference type="InterPro" id="IPR013362">
    <property type="entry name" value="Pilus_4_PilV"/>
</dbReference>
<dbReference type="Pfam" id="PF07963">
    <property type="entry name" value="N_methyl"/>
    <property type="match status" value="1"/>
</dbReference>
<dbReference type="PROSITE" id="PS00409">
    <property type="entry name" value="PROKAR_NTER_METHYL"/>
    <property type="match status" value="1"/>
</dbReference>
<dbReference type="InterPro" id="IPR012902">
    <property type="entry name" value="N_methyl_site"/>
</dbReference>
<keyword evidence="3" id="KW-1185">Reference proteome</keyword>
<proteinExistence type="predicted"/>
<dbReference type="NCBIfam" id="TIGR02523">
    <property type="entry name" value="type_IV_pilV"/>
    <property type="match status" value="1"/>
</dbReference>
<gene>
    <name evidence="2" type="ORF">LYSCAS_31370</name>
</gene>
<protein>
    <submittedName>
        <fullName evidence="2">Type IV pilus modification protein PilV</fullName>
    </submittedName>
</protein>
<reference evidence="2 3" key="1">
    <citation type="submission" date="2021-03" db="EMBL/GenBank/DDBJ databases">
        <title>Complete Genome Sequences of Two Lysobacter Strains Isolated from Sea Water (Lysobacter caseinilyticus) and Soil (Lysobacter helvus) in South Korea.</title>
        <authorList>
            <person name="Watanabe Y."/>
            <person name="Arakawa K."/>
        </authorList>
    </citation>
    <scope>NUCLEOTIDE SEQUENCE [LARGE SCALE GENOMIC DNA]</scope>
    <source>
        <strain evidence="2 3">KVB24</strain>
    </source>
</reference>
<organism evidence="2 3">
    <name type="scientific">Noviluteimonas caseinilytica</name>
    <dbReference type="NCBI Taxonomy" id="2675101"/>
    <lineage>
        <taxon>Bacteria</taxon>
        <taxon>Pseudomonadati</taxon>
        <taxon>Pseudomonadota</taxon>
        <taxon>Gammaproteobacteria</taxon>
        <taxon>Lysobacterales</taxon>
        <taxon>Lysobacteraceae</taxon>
        <taxon>Noviluteimonas</taxon>
    </lineage>
</organism>
<keyword evidence="1" id="KW-0812">Transmembrane</keyword>
<name>A0ABN6FWL7_9GAMM</name>
<dbReference type="EMBL" id="AP024545">
    <property type="protein sequence ID" value="BCT94113.1"/>
    <property type="molecule type" value="Genomic_DNA"/>
</dbReference>
<sequence>MNHHPVPRCVPVRAPRAQSGMSLVEVLVAVVVLAFGLLGIAAMQMTSLRSSQSALERSQAVAQSYAMFDAMRANRQVALIGRYDIPMTCTAPDPGDLVANDLRHWIQSMQQPQVLGPTACGSITCSSTTCTIVVQWDDSRRKGGDAAQKVTTKTVL</sequence>
<evidence type="ECO:0000313" key="2">
    <source>
        <dbReference type="EMBL" id="BCT94113.1"/>
    </source>
</evidence>
<dbReference type="NCBIfam" id="TIGR02532">
    <property type="entry name" value="IV_pilin_GFxxxE"/>
    <property type="match status" value="1"/>
</dbReference>
<accession>A0ABN6FWL7</accession>
<keyword evidence="1" id="KW-0472">Membrane</keyword>